<sequence length="61" mass="6993">MPERMNDIPYNTSIENTVLKDLKQLSLKYPNLKIAVTSEIDESIKLTGRLNLIIKNGKYVD</sequence>
<dbReference type="RefSeq" id="WP_154309479.1">
    <property type="nucleotide sequence ID" value="NZ_WKKI01000056.1"/>
</dbReference>
<dbReference type="EMBL" id="WKKI01000056">
    <property type="protein sequence ID" value="MRX74028.1"/>
    <property type="molecule type" value="Genomic_DNA"/>
</dbReference>
<proteinExistence type="predicted"/>
<protein>
    <submittedName>
        <fullName evidence="1">Uncharacterized protein</fullName>
    </submittedName>
</protein>
<reference evidence="1 2" key="1">
    <citation type="submission" date="2019-11" db="EMBL/GenBank/DDBJ databases">
        <title>Bacillus lacus genome.</title>
        <authorList>
            <person name="Allen C.J."/>
            <person name="Newman J.D."/>
        </authorList>
    </citation>
    <scope>NUCLEOTIDE SEQUENCE [LARGE SCALE GENOMIC DNA]</scope>
    <source>
        <strain evidence="1 2">KCTC 33946</strain>
    </source>
</reference>
<name>A0A7X2J212_9BACI</name>
<comment type="caution">
    <text evidence="1">The sequence shown here is derived from an EMBL/GenBank/DDBJ whole genome shotgun (WGS) entry which is preliminary data.</text>
</comment>
<dbReference type="Proteomes" id="UP000448867">
    <property type="component" value="Unassembled WGS sequence"/>
</dbReference>
<keyword evidence="2" id="KW-1185">Reference proteome</keyword>
<evidence type="ECO:0000313" key="1">
    <source>
        <dbReference type="EMBL" id="MRX74028.1"/>
    </source>
</evidence>
<organism evidence="1 2">
    <name type="scientific">Metabacillus lacus</name>
    <dbReference type="NCBI Taxonomy" id="1983721"/>
    <lineage>
        <taxon>Bacteria</taxon>
        <taxon>Bacillati</taxon>
        <taxon>Bacillota</taxon>
        <taxon>Bacilli</taxon>
        <taxon>Bacillales</taxon>
        <taxon>Bacillaceae</taxon>
        <taxon>Metabacillus</taxon>
    </lineage>
</organism>
<dbReference type="OrthoDB" id="6636741at2"/>
<evidence type="ECO:0000313" key="2">
    <source>
        <dbReference type="Proteomes" id="UP000448867"/>
    </source>
</evidence>
<dbReference type="AlphaFoldDB" id="A0A7X2J212"/>
<accession>A0A7X2J212</accession>
<gene>
    <name evidence="1" type="ORF">GJU40_18050</name>
</gene>